<name>A0ABZ1CAY2_9BACT</name>
<proteinExistence type="predicted"/>
<feature type="transmembrane region" description="Helical" evidence="1">
    <location>
        <begin position="71"/>
        <end position="94"/>
    </location>
</feature>
<keyword evidence="1" id="KW-1133">Transmembrane helix</keyword>
<evidence type="ECO:0000256" key="1">
    <source>
        <dbReference type="SAM" id="Phobius"/>
    </source>
</evidence>
<keyword evidence="3" id="KW-1185">Reference proteome</keyword>
<dbReference type="Proteomes" id="UP000738431">
    <property type="component" value="Chromosome"/>
</dbReference>
<reference evidence="2 3" key="2">
    <citation type="submission" date="2023-12" db="EMBL/GenBank/DDBJ databases">
        <title>Description of an unclassified Opitutus bacterium of Verrucomicrobiota.</title>
        <authorList>
            <person name="Zhang D.-F."/>
        </authorList>
    </citation>
    <scope>NUCLEOTIDE SEQUENCE [LARGE SCALE GENOMIC DNA]</scope>
    <source>
        <strain evidence="2 3">WL0086</strain>
    </source>
</reference>
<protein>
    <submittedName>
        <fullName evidence="2">Uncharacterized protein</fullName>
    </submittedName>
</protein>
<organism evidence="2 3">
    <name type="scientific">Actomonas aquatica</name>
    <dbReference type="NCBI Taxonomy" id="2866162"/>
    <lineage>
        <taxon>Bacteria</taxon>
        <taxon>Pseudomonadati</taxon>
        <taxon>Verrucomicrobiota</taxon>
        <taxon>Opitutia</taxon>
        <taxon>Opitutales</taxon>
        <taxon>Opitutaceae</taxon>
        <taxon>Actomonas</taxon>
    </lineage>
</organism>
<reference evidence="2 3" key="1">
    <citation type="submission" date="2021-08" db="EMBL/GenBank/DDBJ databases">
        <authorList>
            <person name="Zhang D."/>
            <person name="Zhang A."/>
            <person name="Wang L."/>
        </authorList>
    </citation>
    <scope>NUCLEOTIDE SEQUENCE [LARGE SCALE GENOMIC DNA]</scope>
    <source>
        <strain evidence="2 3">WL0086</strain>
    </source>
</reference>
<evidence type="ECO:0000313" key="2">
    <source>
        <dbReference type="EMBL" id="WRQ88859.1"/>
    </source>
</evidence>
<dbReference type="EMBL" id="CP139781">
    <property type="protein sequence ID" value="WRQ88859.1"/>
    <property type="molecule type" value="Genomic_DNA"/>
</dbReference>
<keyword evidence="1" id="KW-0472">Membrane</keyword>
<dbReference type="RefSeq" id="WP_221033104.1">
    <property type="nucleotide sequence ID" value="NZ_CP139781.1"/>
</dbReference>
<accession>A0ABZ1CAY2</accession>
<evidence type="ECO:0000313" key="3">
    <source>
        <dbReference type="Proteomes" id="UP000738431"/>
    </source>
</evidence>
<sequence length="132" mass="13101">MDLVLVAALAGADGVAAAFFGDLVAFLTVETDFVPLSLVGAAFLAGDVLAVVFLAGAFFTGRALVALPEAFFLAGAFFTAAFLATGLVAAVFLVGEDFLAGLGDEGFLAVALGEAERVGIFLAMMGSLGGGS</sequence>
<keyword evidence="1" id="KW-0812">Transmembrane</keyword>
<gene>
    <name evidence="2" type="ORF">K1X11_005540</name>
</gene>
<feature type="transmembrane region" description="Helical" evidence="1">
    <location>
        <begin position="33"/>
        <end position="59"/>
    </location>
</feature>